<evidence type="ECO:0008006" key="3">
    <source>
        <dbReference type="Google" id="ProtNLM"/>
    </source>
</evidence>
<keyword evidence="2" id="KW-1185">Reference proteome</keyword>
<organism evidence="1 2">
    <name type="scientific">Paenibacillus agilis</name>
    <dbReference type="NCBI Taxonomy" id="3020863"/>
    <lineage>
        <taxon>Bacteria</taxon>
        <taxon>Bacillati</taxon>
        <taxon>Bacillota</taxon>
        <taxon>Bacilli</taxon>
        <taxon>Bacillales</taxon>
        <taxon>Paenibacillaceae</taxon>
        <taxon>Paenibacillus</taxon>
    </lineage>
</organism>
<proteinExistence type="predicted"/>
<comment type="caution">
    <text evidence="1">The sequence shown here is derived from an EMBL/GenBank/DDBJ whole genome shotgun (WGS) entry which is preliminary data.</text>
</comment>
<dbReference type="EMBL" id="VNJK01000006">
    <property type="protein sequence ID" value="TVX86122.1"/>
    <property type="molecule type" value="Genomic_DNA"/>
</dbReference>
<dbReference type="Proteomes" id="UP000318102">
    <property type="component" value="Unassembled WGS sequence"/>
</dbReference>
<sequence>MRMKNEEVQHFANFLMTFELKGRESRMRTRFVKLLAERIELVGEEHKELLRQFARFNENGEPIVVEIQGQKAYDVPDRAAFNKEYFLLLNEDFVIEENEERKEMLLFIKDVILNCDKTFKGREALEYDRWCDIIEEIKYE</sequence>
<accession>A0A559IEP3</accession>
<dbReference type="OrthoDB" id="2194466at2"/>
<reference evidence="1 2" key="1">
    <citation type="submission" date="2019-07" db="EMBL/GenBank/DDBJ databases">
        <authorList>
            <person name="Kim J."/>
        </authorList>
    </citation>
    <scope>NUCLEOTIDE SEQUENCE [LARGE SCALE GENOMIC DNA]</scope>
    <source>
        <strain evidence="1 2">N4</strain>
    </source>
</reference>
<protein>
    <recommendedName>
        <fullName evidence="3">DUF1617 family protein</fullName>
    </recommendedName>
</protein>
<name>A0A559IEP3_9BACL</name>
<evidence type="ECO:0000313" key="1">
    <source>
        <dbReference type="EMBL" id="TVX86122.1"/>
    </source>
</evidence>
<evidence type="ECO:0000313" key="2">
    <source>
        <dbReference type="Proteomes" id="UP000318102"/>
    </source>
</evidence>
<gene>
    <name evidence="1" type="ORF">FPZ44_24385</name>
</gene>
<dbReference type="AlphaFoldDB" id="A0A559IEP3"/>